<sequence>MGFSYEVCSRIPEPLEPYGDIAGLGVVLSFVISAWLTVLILVAYYVFAFDPHTNPFSSPDSNGPYDPNPLDVFLAKYIRYVRIRKSFRGSLAEEAFHKCILSLADAQLITGISILVSGYMSLKHGRGLSHFNFLGSQLINHQSSPEYGQLDPGANQIEYSKYIDLGHSIYPRDCEDLDKSHYYADRLVCTAEDYHYYDGRLICTADDPYSSYRSVFTVLLSAIWGTLSINEMKDLGGSDLYEENEWTFGQIIAIALLSSSLLPIFELLYIFSFETKHLLRTAFNASSSAVALTS</sequence>
<dbReference type="AlphaFoldDB" id="A0A8H3W3T1"/>
<evidence type="ECO:0000313" key="3">
    <source>
        <dbReference type="Proteomes" id="UP000434172"/>
    </source>
</evidence>
<evidence type="ECO:0000313" key="2">
    <source>
        <dbReference type="EMBL" id="KAF0318651.1"/>
    </source>
</evidence>
<feature type="transmembrane region" description="Helical" evidence="1">
    <location>
        <begin position="210"/>
        <end position="227"/>
    </location>
</feature>
<evidence type="ECO:0000256" key="1">
    <source>
        <dbReference type="SAM" id="Phobius"/>
    </source>
</evidence>
<comment type="caution">
    <text evidence="2">The sequence shown here is derived from an EMBL/GenBank/DDBJ whole genome shotgun (WGS) entry which is preliminary data.</text>
</comment>
<organism evidence="2 3">
    <name type="scientific">Colletotrichum asianum</name>
    <dbReference type="NCBI Taxonomy" id="702518"/>
    <lineage>
        <taxon>Eukaryota</taxon>
        <taxon>Fungi</taxon>
        <taxon>Dikarya</taxon>
        <taxon>Ascomycota</taxon>
        <taxon>Pezizomycotina</taxon>
        <taxon>Sordariomycetes</taxon>
        <taxon>Hypocreomycetidae</taxon>
        <taxon>Glomerellales</taxon>
        <taxon>Glomerellaceae</taxon>
        <taxon>Colletotrichum</taxon>
        <taxon>Colletotrichum gloeosporioides species complex</taxon>
    </lineage>
</organism>
<dbReference type="Proteomes" id="UP000434172">
    <property type="component" value="Unassembled WGS sequence"/>
</dbReference>
<gene>
    <name evidence="2" type="ORF">GQ607_014067</name>
</gene>
<accession>A0A8H3W3T1</accession>
<proteinExistence type="predicted"/>
<keyword evidence="1" id="KW-0812">Transmembrane</keyword>
<dbReference type="InterPro" id="IPR053018">
    <property type="entry name" value="Elsinochrome_Biosynth-Asso"/>
</dbReference>
<keyword evidence="3" id="KW-1185">Reference proteome</keyword>
<feature type="transmembrane region" description="Helical" evidence="1">
    <location>
        <begin position="21"/>
        <end position="47"/>
    </location>
</feature>
<keyword evidence="1" id="KW-1133">Transmembrane helix</keyword>
<dbReference type="EMBL" id="WOWK01000106">
    <property type="protein sequence ID" value="KAF0318651.1"/>
    <property type="molecule type" value="Genomic_DNA"/>
</dbReference>
<keyword evidence="1" id="KW-0472">Membrane</keyword>
<reference evidence="2 3" key="1">
    <citation type="submission" date="2019-12" db="EMBL/GenBank/DDBJ databases">
        <title>A genome sequence resource for the geographically widespread anthracnose pathogen Colletotrichum asianum.</title>
        <authorList>
            <person name="Meng Y."/>
        </authorList>
    </citation>
    <scope>NUCLEOTIDE SEQUENCE [LARGE SCALE GENOMIC DNA]</scope>
    <source>
        <strain evidence="2 3">ICMP 18580</strain>
    </source>
</reference>
<dbReference type="PANTHER" id="PTHR37577">
    <property type="entry name" value="INTEGRAL MEMBRANE PROTEIN"/>
    <property type="match status" value="1"/>
</dbReference>
<dbReference type="PANTHER" id="PTHR37577:SF1">
    <property type="entry name" value="INTEGRAL MEMBRANE PROTEIN"/>
    <property type="match status" value="1"/>
</dbReference>
<feature type="transmembrane region" description="Helical" evidence="1">
    <location>
        <begin position="247"/>
        <end position="271"/>
    </location>
</feature>
<name>A0A8H3W3T1_9PEZI</name>
<protein>
    <submittedName>
        <fullName evidence="2">Uncharacterized protein</fullName>
    </submittedName>
</protein>
<dbReference type="OrthoDB" id="5427664at2759"/>